<dbReference type="PROSITE" id="PS00022">
    <property type="entry name" value="EGF_1"/>
    <property type="match status" value="1"/>
</dbReference>
<dbReference type="AlphaFoldDB" id="A0A1A9UWV5"/>
<evidence type="ECO:0000313" key="4">
    <source>
        <dbReference type="Proteomes" id="UP000078200"/>
    </source>
</evidence>
<organism evidence="3 4">
    <name type="scientific">Glossina austeni</name>
    <name type="common">Savannah tsetse fly</name>
    <dbReference type="NCBI Taxonomy" id="7395"/>
    <lineage>
        <taxon>Eukaryota</taxon>
        <taxon>Metazoa</taxon>
        <taxon>Ecdysozoa</taxon>
        <taxon>Arthropoda</taxon>
        <taxon>Hexapoda</taxon>
        <taxon>Insecta</taxon>
        <taxon>Pterygota</taxon>
        <taxon>Neoptera</taxon>
        <taxon>Endopterygota</taxon>
        <taxon>Diptera</taxon>
        <taxon>Brachycera</taxon>
        <taxon>Muscomorpha</taxon>
        <taxon>Hippoboscoidea</taxon>
        <taxon>Glossinidae</taxon>
        <taxon>Glossina</taxon>
    </lineage>
</organism>
<name>A0A1A9UWV5_GLOAU</name>
<feature type="domain" description="EGF-like" evidence="1 2">
    <location>
        <begin position="40"/>
        <end position="51"/>
    </location>
</feature>
<protein>
    <recommendedName>
        <fullName evidence="1 2">EGF-like domain-containing protein</fullName>
    </recommendedName>
</protein>
<dbReference type="VEuPathDB" id="VectorBase:GAUT018454"/>
<evidence type="ECO:0000259" key="1">
    <source>
        <dbReference type="PROSITE" id="PS00022"/>
    </source>
</evidence>
<dbReference type="EnsemblMetazoa" id="GAUT018454-RA">
    <property type="protein sequence ID" value="GAUT018454-PA"/>
    <property type="gene ID" value="GAUT018454"/>
</dbReference>
<reference evidence="3" key="1">
    <citation type="submission" date="2020-05" db="UniProtKB">
        <authorList>
            <consortium name="EnsemblMetazoa"/>
        </authorList>
    </citation>
    <scope>IDENTIFICATION</scope>
    <source>
        <strain evidence="3">TTRI</strain>
    </source>
</reference>
<sequence length="80" mass="8909">MYWPSVCLHGEWVGPDCEDEACPNKCGELQGQGKFIKGLCHCEKGYSGRLCDLPEQPHGGNWRWLATDAESRLKLFLGVG</sequence>
<evidence type="ECO:0000313" key="3">
    <source>
        <dbReference type="EnsemblMetazoa" id="GAUT018454-PA"/>
    </source>
</evidence>
<accession>A0A1A9UWV5</accession>
<evidence type="ECO:0000259" key="2">
    <source>
        <dbReference type="PROSITE" id="PS01186"/>
    </source>
</evidence>
<keyword evidence="4" id="KW-1185">Reference proteome</keyword>
<proteinExistence type="predicted"/>
<dbReference type="Gene3D" id="2.10.25.10">
    <property type="entry name" value="Laminin"/>
    <property type="match status" value="1"/>
</dbReference>
<dbReference type="STRING" id="7395.A0A1A9UWV5"/>
<dbReference type="PROSITE" id="PS01186">
    <property type="entry name" value="EGF_2"/>
    <property type="match status" value="1"/>
</dbReference>
<dbReference type="InterPro" id="IPR000742">
    <property type="entry name" value="EGF"/>
</dbReference>
<dbReference type="Proteomes" id="UP000078200">
    <property type="component" value="Unassembled WGS sequence"/>
</dbReference>